<dbReference type="RefSeq" id="WP_109766064.1">
    <property type="nucleotide sequence ID" value="NZ_CP159474.1"/>
</dbReference>
<evidence type="ECO:0000313" key="1">
    <source>
        <dbReference type="EMBL" id="RKF06420.1"/>
    </source>
</evidence>
<keyword evidence="2" id="KW-1185">Reference proteome</keyword>
<dbReference type="AlphaFoldDB" id="A0A3A8AFI9"/>
<dbReference type="Proteomes" id="UP000246132">
    <property type="component" value="Unassembled WGS sequence"/>
</dbReference>
<name>A0A3A8AFI9_9HYPH</name>
<protein>
    <recommendedName>
        <fullName evidence="3">Flagellar protein FlgJ N-terminal domain-containing protein</fullName>
    </recommendedName>
</protein>
<reference evidence="1 2" key="1">
    <citation type="journal article" date="2018" name="Int. J. Syst. Bacteriol.">
        <title>Oceaniradius stylonemae gen. nov., sp. nov., isolated from a red alga, Stylonema cornu-cervi.</title>
        <authorList>
            <person name="Jeong S."/>
        </authorList>
    </citation>
    <scope>NUCLEOTIDE SEQUENCE [LARGE SCALE GENOMIC DNA]</scope>
    <source>
        <strain evidence="1 2">StC1</strain>
    </source>
</reference>
<comment type="caution">
    <text evidence="1">The sequence shown here is derived from an EMBL/GenBank/DDBJ whole genome shotgun (WGS) entry which is preliminary data.</text>
</comment>
<dbReference type="OrthoDB" id="10014880at2"/>
<accession>A0A3A8AFI9</accession>
<evidence type="ECO:0008006" key="3">
    <source>
        <dbReference type="Google" id="ProtNLM"/>
    </source>
</evidence>
<gene>
    <name evidence="1" type="ORF">DEM25_012485</name>
</gene>
<sequence>MDVAPLTPAAATGDAARPDSAAAAVRQAASAGDVAFARAVDQVAAQDAASGAETVRAQPAEKPGWKQLETLLVQQMLQSVMTSEEGGFFGEGLGSDYYASFMAEQFGARIAEGIDLGIASQLEGHYGSGDGT</sequence>
<evidence type="ECO:0000313" key="2">
    <source>
        <dbReference type="Proteomes" id="UP000246132"/>
    </source>
</evidence>
<proteinExistence type="predicted"/>
<dbReference type="EMBL" id="QFWV02000007">
    <property type="protein sequence ID" value="RKF06420.1"/>
    <property type="molecule type" value="Genomic_DNA"/>
</dbReference>
<organism evidence="1 2">
    <name type="scientific">Oceaniradius stylonematis</name>
    <dbReference type="NCBI Taxonomy" id="2184161"/>
    <lineage>
        <taxon>Bacteria</taxon>
        <taxon>Pseudomonadati</taxon>
        <taxon>Pseudomonadota</taxon>
        <taxon>Alphaproteobacteria</taxon>
        <taxon>Hyphomicrobiales</taxon>
        <taxon>Ahrensiaceae</taxon>
        <taxon>Oceaniradius</taxon>
    </lineage>
</organism>